<dbReference type="OrthoDB" id="86584at2"/>
<protein>
    <submittedName>
        <fullName evidence="1">FliU-like protein</fullName>
    </submittedName>
</protein>
<keyword evidence="2" id="KW-1185">Reference proteome</keyword>
<dbReference type="Proteomes" id="UP000023775">
    <property type="component" value="Unassembled WGS sequence"/>
</dbReference>
<evidence type="ECO:0000313" key="2">
    <source>
        <dbReference type="Proteomes" id="UP000023775"/>
    </source>
</evidence>
<comment type="caution">
    <text evidence="1">The sequence shown here is derived from an EMBL/GenBank/DDBJ whole genome shotgun (WGS) entry which is preliminary data.</text>
</comment>
<reference evidence="1 2" key="1">
    <citation type="journal article" date="2013" name="Genome Announc.">
        <title>Draft Genome Sequence of the Aeromonas diversa Type Strain.</title>
        <authorList>
            <person name="Farfan M."/>
            <person name="Spataro N."/>
            <person name="Sanglas A."/>
            <person name="Albarral V."/>
            <person name="Loren J.G."/>
            <person name="Bosch E."/>
            <person name="Fuste M.C."/>
        </authorList>
    </citation>
    <scope>NUCLEOTIDE SEQUENCE [LARGE SCALE GENOMIC DNA]</scope>
    <source>
        <strain evidence="1 2">2478-85</strain>
    </source>
</reference>
<sequence length="390" mass="45028">MPVITQFIPRFRSAFQCIGPSCEEHCCQGWTVQIDKATFRLYWFSDDERIRATARGSLEKVKKSDHDWGRVRLDSQGVCPFLDSERLCTIHSRLGEQALSETCSSYPRYTVTFPYQHKESLTLSCPQASRLLLLDPEAMLIDTQDQPTLPLHHSVPEQALRLNQLSYQIALTHELPLEQRLWIMGMLVYHDEGRSSYEQFLDELVALAGSGQLQAMYATIPAMPRVKWWALRTLTQLLLQSNERSGRGTVIIGECLETLYALLDGEYDEEKMAFFPRVWQAQVAPFLAERPYLLDNYLLYQLYHFNFPYRADGVMVNAYRLLVADLFLLRSYFCLLAHRGELTEEKVVSLVYSYHARRQHNLAFEQQICEQLIETGFGSDITLYALLGIA</sequence>
<dbReference type="AlphaFoldDB" id="N9V7Z0"/>
<gene>
    <name evidence="1" type="ORF">G114_13218</name>
</gene>
<organism evidence="1 2">
    <name type="scientific">Aeromonas diversa CDC 2478-85</name>
    <dbReference type="NCBI Taxonomy" id="1268237"/>
    <lineage>
        <taxon>Bacteria</taxon>
        <taxon>Pseudomonadati</taxon>
        <taxon>Pseudomonadota</taxon>
        <taxon>Gammaproteobacteria</taxon>
        <taxon>Aeromonadales</taxon>
        <taxon>Aeromonadaceae</taxon>
        <taxon>Aeromonas</taxon>
    </lineage>
</organism>
<dbReference type="EMBL" id="APVG01000035">
    <property type="protein sequence ID" value="ENY71402.1"/>
    <property type="molecule type" value="Genomic_DNA"/>
</dbReference>
<dbReference type="NCBIfam" id="NF038110">
    <property type="entry name" value="Lys_methyl_FliB"/>
    <property type="match status" value="1"/>
</dbReference>
<accession>N9V7Z0</accession>
<evidence type="ECO:0000313" key="1">
    <source>
        <dbReference type="EMBL" id="ENY71402.1"/>
    </source>
</evidence>
<proteinExistence type="predicted"/>
<dbReference type="RefSeq" id="WP_005355814.1">
    <property type="nucleotide sequence ID" value="NZ_APVG01000035.1"/>
</dbReference>
<dbReference type="PATRIC" id="fig|1268237.3.peg.2602"/>
<dbReference type="eggNOG" id="COG0727">
    <property type="taxonomic scope" value="Bacteria"/>
</dbReference>
<name>N9V7Z0_9GAMM</name>